<dbReference type="Gene3D" id="3.90.1750.10">
    <property type="entry name" value="Hect, E3 ligase catalytic domains"/>
    <property type="match status" value="1"/>
</dbReference>
<dbReference type="PROSITE" id="PS50237">
    <property type="entry name" value="HECT"/>
    <property type="match status" value="1"/>
</dbReference>
<keyword evidence="6" id="KW-0812">Transmembrane</keyword>
<feature type="repeat" description="RCC1" evidence="4">
    <location>
        <begin position="321"/>
        <end position="392"/>
    </location>
</feature>
<evidence type="ECO:0000313" key="9">
    <source>
        <dbReference type="Proteomes" id="UP001283361"/>
    </source>
</evidence>
<dbReference type="Gene3D" id="2.130.10.30">
    <property type="entry name" value="Regulator of chromosome condensation 1/beta-lactamase-inhibitor protein II"/>
    <property type="match status" value="2"/>
</dbReference>
<dbReference type="SMART" id="SM00119">
    <property type="entry name" value="HECTc"/>
    <property type="match status" value="1"/>
</dbReference>
<keyword evidence="9" id="KW-1185">Reference proteome</keyword>
<evidence type="ECO:0000256" key="6">
    <source>
        <dbReference type="SAM" id="Phobius"/>
    </source>
</evidence>
<evidence type="ECO:0000256" key="1">
    <source>
        <dbReference type="ARBA" id="ARBA00022737"/>
    </source>
</evidence>
<accession>A0AAE0YI88</accession>
<keyword evidence="6" id="KW-1133">Transmembrane helix</keyword>
<feature type="transmembrane region" description="Helical" evidence="6">
    <location>
        <begin position="804"/>
        <end position="831"/>
    </location>
</feature>
<dbReference type="Pfam" id="PF00632">
    <property type="entry name" value="HECT"/>
    <property type="match status" value="1"/>
</dbReference>
<keyword evidence="6" id="KW-0472">Membrane</keyword>
<comment type="caution">
    <text evidence="3">Lacks conserved residue(s) required for the propagation of feature annotation.</text>
</comment>
<protein>
    <recommendedName>
        <fullName evidence="7">HECT domain-containing protein</fullName>
    </recommendedName>
</protein>
<feature type="region of interest" description="Disordered" evidence="5">
    <location>
        <begin position="351"/>
        <end position="371"/>
    </location>
</feature>
<dbReference type="SUPFAM" id="SSF56204">
    <property type="entry name" value="Hect, E3 ligase catalytic domain"/>
    <property type="match status" value="1"/>
</dbReference>
<feature type="repeat" description="RCC1" evidence="4">
    <location>
        <begin position="216"/>
        <end position="267"/>
    </location>
</feature>
<evidence type="ECO:0000256" key="2">
    <source>
        <dbReference type="ARBA" id="ARBA00022786"/>
    </source>
</evidence>
<gene>
    <name evidence="8" type="ORF">RRG08_030534</name>
</gene>
<proteinExistence type="predicted"/>
<evidence type="ECO:0000256" key="4">
    <source>
        <dbReference type="PROSITE-ProRule" id="PRU00235"/>
    </source>
</evidence>
<comment type="caution">
    <text evidence="8">The sequence shown here is derived from an EMBL/GenBank/DDBJ whole genome shotgun (WGS) entry which is preliminary data.</text>
</comment>
<feature type="repeat" description="RCC1" evidence="4">
    <location>
        <begin position="2"/>
        <end position="55"/>
    </location>
</feature>
<dbReference type="AlphaFoldDB" id="A0AAE0YI88"/>
<feature type="transmembrane region" description="Helical" evidence="6">
    <location>
        <begin position="870"/>
        <end position="895"/>
    </location>
</feature>
<dbReference type="GO" id="GO:0004842">
    <property type="term" value="F:ubiquitin-protein transferase activity"/>
    <property type="evidence" value="ECO:0007669"/>
    <property type="project" value="InterPro"/>
</dbReference>
<dbReference type="Pfam" id="PF25390">
    <property type="entry name" value="WD40_RLD"/>
    <property type="match status" value="1"/>
</dbReference>
<reference evidence="8" key="1">
    <citation type="journal article" date="2023" name="G3 (Bethesda)">
        <title>A reference genome for the long-term kleptoplast-retaining sea slug Elysia crispata morphotype clarki.</title>
        <authorList>
            <person name="Eastman K.E."/>
            <person name="Pendleton A.L."/>
            <person name="Shaikh M.A."/>
            <person name="Suttiyut T."/>
            <person name="Ogas R."/>
            <person name="Tomko P."/>
            <person name="Gavelis G."/>
            <person name="Widhalm J.R."/>
            <person name="Wisecaver J.H."/>
        </authorList>
    </citation>
    <scope>NUCLEOTIDE SEQUENCE</scope>
    <source>
        <strain evidence="8">ECLA1</strain>
    </source>
</reference>
<dbReference type="InterPro" id="IPR035983">
    <property type="entry name" value="Hect_E3_ubiquitin_ligase"/>
</dbReference>
<feature type="repeat" description="RCC1" evidence="4">
    <location>
        <begin position="163"/>
        <end position="215"/>
    </location>
</feature>
<evidence type="ECO:0000256" key="3">
    <source>
        <dbReference type="PROSITE-ProRule" id="PRU00104"/>
    </source>
</evidence>
<keyword evidence="1" id="KW-0677">Repeat</keyword>
<dbReference type="InterPro" id="IPR009091">
    <property type="entry name" value="RCC1/BLIP-II"/>
</dbReference>
<evidence type="ECO:0000259" key="7">
    <source>
        <dbReference type="PROSITE" id="PS50237"/>
    </source>
</evidence>
<dbReference type="SUPFAM" id="SSF50985">
    <property type="entry name" value="RCC1/BLIP-II"/>
    <property type="match status" value="1"/>
</dbReference>
<dbReference type="PANTHER" id="PTHR22870:SF155">
    <property type="entry name" value="E3 UBIQUITIN-PROTEIN LIGASE HERC1-RELATED"/>
    <property type="match status" value="1"/>
</dbReference>
<dbReference type="PRINTS" id="PR00633">
    <property type="entry name" value="RCCNDNSATION"/>
</dbReference>
<dbReference type="InterPro" id="IPR051210">
    <property type="entry name" value="Ub_ligase/GEF_domain"/>
</dbReference>
<keyword evidence="2 3" id="KW-0833">Ubl conjugation pathway</keyword>
<sequence>MSAVLAWGKANEGALGIGGSERMNVTCPLQVPSLEGTEVRHINCGERHTLVCLKDGSVLSCGANDYNQCGRDINLHSLGHVERGLKSQKVIQVCTGASHSVVLTQAHEVMTWGKNEKGQLGRGDVSEQASGEPKLVKTLAIGCHSVIQVTCGSDHTLVLTNAGLVGVWGSNSYGQLGMGRSVSHINLPEFITCLKGIPLAQVAAGSNHSFVLSKSGAIYGWGRNTFGQLGVNDNKDYDMPRQCRPMRTQRIKYICCGENHTACLTLDGRVFTFGAGSYGQLGHNSFNNEVLPKQVLELSGSEVSQIACGRGHTLAYVPKTGTLYAFGLGGSGQLGLMQTKNCNSPFAVESMFSPGSRPDASPSSMQVDSSGPDLRVRSIYAGGDHSFLVTQDAETCESEDHRVDDPSKQILTLSLGRLEMLRHLQADEPPPSEVSDEIIKLFSSAACLNGSFLLPGEEHFGSSSKKHSVNMSEVRKFFQELAKIPNVMIIQHITTSIEQNLLPLLPSTPADVEALRLYLMLPECHLFDEPKLYSSIICPLADSLLTLNKVAQNVFDTWWSSNQPSFFNRLVTIYKSCIEYLLQLPNTTNPYEVQKRQKGLYISMEMLQKLNKVNEEHNQVIAHNKFYVPDLKERVNISEDYISWVQQTQQRRQVGGVTVQGLHFCNYPFLFDGAAKSVLLQTDAALQMQHAIEQAHRLNFVSLVSGMSLPQQFDPINPCLILIVGREHLVKDTLTQLQGKNPNDFKKPLKVVFQGEEAVDEGGVRKEFFMLLLREVMDPKYGMFITHSSNFQWFNSSTFEESNMFHMIGTLCGLAIYNFTIIDLHFPLALFKKLLKKQVMLDDLMELMPDVGRHFHTLSSSKLCSTRSSLLFVIALISAMMLFADDSSLILFLGLQLQARIHLW</sequence>
<dbReference type="EMBL" id="JAWDGP010006196">
    <property type="protein sequence ID" value="KAK3745724.1"/>
    <property type="molecule type" value="Genomic_DNA"/>
</dbReference>
<dbReference type="PANTHER" id="PTHR22870">
    <property type="entry name" value="REGULATOR OF CHROMOSOME CONDENSATION"/>
    <property type="match status" value="1"/>
</dbReference>
<dbReference type="InterPro" id="IPR000569">
    <property type="entry name" value="HECT_dom"/>
</dbReference>
<dbReference type="Proteomes" id="UP001283361">
    <property type="component" value="Unassembled WGS sequence"/>
</dbReference>
<dbReference type="PROSITE" id="PS50012">
    <property type="entry name" value="RCC1_3"/>
    <property type="match status" value="7"/>
</dbReference>
<evidence type="ECO:0000313" key="8">
    <source>
        <dbReference type="EMBL" id="KAK3745724.1"/>
    </source>
</evidence>
<feature type="domain" description="HECT" evidence="7">
    <location>
        <begin position="741"/>
        <end position="858"/>
    </location>
</feature>
<evidence type="ECO:0000256" key="5">
    <source>
        <dbReference type="SAM" id="MobiDB-lite"/>
    </source>
</evidence>
<dbReference type="InterPro" id="IPR058923">
    <property type="entry name" value="RCC1-like_dom"/>
</dbReference>
<feature type="repeat" description="RCC1" evidence="4">
    <location>
        <begin position="56"/>
        <end position="106"/>
    </location>
</feature>
<dbReference type="PROSITE" id="PS00626">
    <property type="entry name" value="RCC1_2"/>
    <property type="match status" value="4"/>
</dbReference>
<organism evidence="8 9">
    <name type="scientific">Elysia crispata</name>
    <name type="common">lettuce slug</name>
    <dbReference type="NCBI Taxonomy" id="231223"/>
    <lineage>
        <taxon>Eukaryota</taxon>
        <taxon>Metazoa</taxon>
        <taxon>Spiralia</taxon>
        <taxon>Lophotrochozoa</taxon>
        <taxon>Mollusca</taxon>
        <taxon>Gastropoda</taxon>
        <taxon>Heterobranchia</taxon>
        <taxon>Euthyneura</taxon>
        <taxon>Panpulmonata</taxon>
        <taxon>Sacoglossa</taxon>
        <taxon>Placobranchoidea</taxon>
        <taxon>Plakobranchidae</taxon>
        <taxon>Elysia</taxon>
    </lineage>
</organism>
<feature type="repeat" description="RCC1" evidence="4">
    <location>
        <begin position="107"/>
        <end position="162"/>
    </location>
</feature>
<feature type="repeat" description="RCC1" evidence="4">
    <location>
        <begin position="268"/>
        <end position="319"/>
    </location>
</feature>
<name>A0AAE0YI88_9GAST</name>
<dbReference type="InterPro" id="IPR000408">
    <property type="entry name" value="Reg_chr_condens"/>
</dbReference>